<evidence type="ECO:0000313" key="3">
    <source>
        <dbReference type="Proteomes" id="UP000053259"/>
    </source>
</evidence>
<organism evidence="2 3">
    <name type="scientific">Verruconis gallopava</name>
    <dbReference type="NCBI Taxonomy" id="253628"/>
    <lineage>
        <taxon>Eukaryota</taxon>
        <taxon>Fungi</taxon>
        <taxon>Dikarya</taxon>
        <taxon>Ascomycota</taxon>
        <taxon>Pezizomycotina</taxon>
        <taxon>Dothideomycetes</taxon>
        <taxon>Pleosporomycetidae</taxon>
        <taxon>Venturiales</taxon>
        <taxon>Sympoventuriaceae</taxon>
        <taxon>Verruconis</taxon>
    </lineage>
</organism>
<sequence length="362" mass="40709">MSATENSAVPGSSQPRDAPGQSDGAQAAAQSNANADNVIEAEEIHDVDEADTDSALGEDTQSYTTSLKSAATNYIRENGRRYHAPKDSAYFLPNDEEELDRLDLFHHCLLLRQDGKLHFAPIGEDPQRILDLGTGTGIWAIEMGDKYPSAEIIGNDISPVQPTSVPPNVRFEVDDIESDWVYSANFDYIHGRYLTGSIKNWPRLLEQAYRFVKPGGWVEMQDFDMIFYTNGGEFKEGCPADVWGKSVANGIQSLGLEPHPGHQLEDWMKKAGFINVKAHLLPMPLGPWPKDPKLKEVGTFDLLQFLDGLEAISLRVFTYVHKWDPKEVQVFLSQVRKDMLNPKMQIQHDYFIVYGQRPLEQK</sequence>
<dbReference type="Pfam" id="PF13489">
    <property type="entry name" value="Methyltransf_23"/>
    <property type="match status" value="1"/>
</dbReference>
<evidence type="ECO:0000256" key="1">
    <source>
        <dbReference type="SAM" id="MobiDB-lite"/>
    </source>
</evidence>
<protein>
    <recommendedName>
        <fullName evidence="4">Methyltransferase domain-containing protein</fullName>
    </recommendedName>
</protein>
<dbReference type="HOGENOM" id="CLU_010595_7_1_1"/>
<dbReference type="OrthoDB" id="2013972at2759"/>
<dbReference type="InterPro" id="IPR029063">
    <property type="entry name" value="SAM-dependent_MTases_sf"/>
</dbReference>
<reference evidence="2 3" key="1">
    <citation type="submission" date="2015-01" db="EMBL/GenBank/DDBJ databases">
        <title>The Genome Sequence of Ochroconis gallopava CBS43764.</title>
        <authorList>
            <consortium name="The Broad Institute Genomics Platform"/>
            <person name="Cuomo C."/>
            <person name="de Hoog S."/>
            <person name="Gorbushina A."/>
            <person name="Stielow B."/>
            <person name="Teixiera M."/>
            <person name="Abouelleil A."/>
            <person name="Chapman S.B."/>
            <person name="Priest M."/>
            <person name="Young S.K."/>
            <person name="Wortman J."/>
            <person name="Nusbaum C."/>
            <person name="Birren B."/>
        </authorList>
    </citation>
    <scope>NUCLEOTIDE SEQUENCE [LARGE SCALE GENOMIC DNA]</scope>
    <source>
        <strain evidence="2 3">CBS 43764</strain>
    </source>
</reference>
<dbReference type="PANTHER" id="PTHR43591:SF10">
    <property type="entry name" value="ABC TRANSMEMBRANE TYPE-1 DOMAIN-CONTAINING PROTEIN-RELATED"/>
    <property type="match status" value="1"/>
</dbReference>
<dbReference type="RefSeq" id="XP_016210166.1">
    <property type="nucleotide sequence ID" value="XM_016362046.1"/>
</dbReference>
<gene>
    <name evidence="2" type="ORF">PV09_08187</name>
</gene>
<feature type="region of interest" description="Disordered" evidence="1">
    <location>
        <begin position="1"/>
        <end position="38"/>
    </location>
</feature>
<evidence type="ECO:0000313" key="2">
    <source>
        <dbReference type="EMBL" id="KIW00297.1"/>
    </source>
</evidence>
<dbReference type="AlphaFoldDB" id="A0A0D1YHH2"/>
<dbReference type="InParanoid" id="A0A0D1YHH2"/>
<dbReference type="STRING" id="253628.A0A0D1YHH2"/>
<proteinExistence type="predicted"/>
<dbReference type="GO" id="GO:0008168">
    <property type="term" value="F:methyltransferase activity"/>
    <property type="evidence" value="ECO:0007669"/>
    <property type="project" value="TreeGrafter"/>
</dbReference>
<feature type="compositionally biased region" description="Polar residues" evidence="1">
    <location>
        <begin position="1"/>
        <end position="15"/>
    </location>
</feature>
<dbReference type="Proteomes" id="UP000053259">
    <property type="component" value="Unassembled WGS sequence"/>
</dbReference>
<dbReference type="SUPFAM" id="SSF53335">
    <property type="entry name" value="S-adenosyl-L-methionine-dependent methyltransferases"/>
    <property type="match status" value="1"/>
</dbReference>
<dbReference type="PANTHER" id="PTHR43591">
    <property type="entry name" value="METHYLTRANSFERASE"/>
    <property type="match status" value="1"/>
</dbReference>
<name>A0A0D1YHH2_9PEZI</name>
<keyword evidence="3" id="KW-1185">Reference proteome</keyword>
<dbReference type="EMBL" id="KN847565">
    <property type="protein sequence ID" value="KIW00297.1"/>
    <property type="molecule type" value="Genomic_DNA"/>
</dbReference>
<accession>A0A0D1YHH2</accession>
<evidence type="ECO:0008006" key="4">
    <source>
        <dbReference type="Google" id="ProtNLM"/>
    </source>
</evidence>
<dbReference type="CDD" id="cd02440">
    <property type="entry name" value="AdoMet_MTases"/>
    <property type="match status" value="1"/>
</dbReference>
<feature type="compositionally biased region" description="Low complexity" evidence="1">
    <location>
        <begin position="17"/>
        <end position="37"/>
    </location>
</feature>
<dbReference type="Gene3D" id="3.40.50.150">
    <property type="entry name" value="Vaccinia Virus protein VP39"/>
    <property type="match status" value="1"/>
</dbReference>
<dbReference type="GeneID" id="27316160"/>
<dbReference type="VEuPathDB" id="FungiDB:PV09_08187"/>